<gene>
    <name evidence="3" type="ORF">ASPCAL05831</name>
</gene>
<evidence type="ECO:0000313" key="3">
    <source>
        <dbReference type="EMBL" id="CEL04705.1"/>
    </source>
</evidence>
<keyword evidence="2" id="KW-1133">Transmembrane helix</keyword>
<keyword evidence="4" id="KW-1185">Reference proteome</keyword>
<accession>A0A0U5FYQ0</accession>
<sequence>MAWSTSDTVAFITLIIAIPTSIAGVWTLHLHLQARQARQVRRQHLFSTVSDDPSTETGIPLLSQTSPPSRTPTFPPPTSPTPTSTPIPSLHLSPSASVRPLPSSSTTGTPPSYPETHTRNNSMRYDSFFCRLHVNDIATCISAIELISEHIPVRLRL</sequence>
<evidence type="ECO:0000313" key="4">
    <source>
        <dbReference type="Proteomes" id="UP000054771"/>
    </source>
</evidence>
<dbReference type="AlphaFoldDB" id="A0A0U5FYQ0"/>
<proteinExistence type="predicted"/>
<dbReference type="Proteomes" id="UP000054771">
    <property type="component" value="Unassembled WGS sequence"/>
</dbReference>
<keyword evidence="2" id="KW-0472">Membrane</keyword>
<evidence type="ECO:0000256" key="2">
    <source>
        <dbReference type="SAM" id="Phobius"/>
    </source>
</evidence>
<feature type="transmembrane region" description="Helical" evidence="2">
    <location>
        <begin position="12"/>
        <end position="32"/>
    </location>
</feature>
<feature type="compositionally biased region" description="Pro residues" evidence="1">
    <location>
        <begin position="69"/>
        <end position="85"/>
    </location>
</feature>
<protein>
    <submittedName>
        <fullName evidence="3">Uncharacterized protein</fullName>
    </submittedName>
</protein>
<feature type="region of interest" description="Disordered" evidence="1">
    <location>
        <begin position="47"/>
        <end position="120"/>
    </location>
</feature>
<feature type="compositionally biased region" description="Polar residues" evidence="1">
    <location>
        <begin position="47"/>
        <end position="57"/>
    </location>
</feature>
<keyword evidence="2" id="KW-0812">Transmembrane</keyword>
<reference evidence="4" key="1">
    <citation type="journal article" date="2016" name="Genome Announc.">
        <title>Draft genome sequences of fungus Aspergillus calidoustus.</title>
        <authorList>
            <person name="Horn F."/>
            <person name="Linde J."/>
            <person name="Mattern D.J."/>
            <person name="Walther G."/>
            <person name="Guthke R."/>
            <person name="Scherlach K."/>
            <person name="Martin K."/>
            <person name="Brakhage A.A."/>
            <person name="Petzke L."/>
            <person name="Valiante V."/>
        </authorList>
    </citation>
    <scope>NUCLEOTIDE SEQUENCE [LARGE SCALE GENOMIC DNA]</scope>
    <source>
        <strain evidence="4">SF006504</strain>
    </source>
</reference>
<dbReference type="EMBL" id="CDMC01000004">
    <property type="protein sequence ID" value="CEL04705.1"/>
    <property type="molecule type" value="Genomic_DNA"/>
</dbReference>
<evidence type="ECO:0000256" key="1">
    <source>
        <dbReference type="SAM" id="MobiDB-lite"/>
    </source>
</evidence>
<name>A0A0U5FYQ0_ASPCI</name>
<organism evidence="3 4">
    <name type="scientific">Aspergillus calidoustus</name>
    <dbReference type="NCBI Taxonomy" id="454130"/>
    <lineage>
        <taxon>Eukaryota</taxon>
        <taxon>Fungi</taxon>
        <taxon>Dikarya</taxon>
        <taxon>Ascomycota</taxon>
        <taxon>Pezizomycotina</taxon>
        <taxon>Eurotiomycetes</taxon>
        <taxon>Eurotiomycetidae</taxon>
        <taxon>Eurotiales</taxon>
        <taxon>Aspergillaceae</taxon>
        <taxon>Aspergillus</taxon>
        <taxon>Aspergillus subgen. Nidulantes</taxon>
    </lineage>
</organism>
<feature type="compositionally biased region" description="Low complexity" evidence="1">
    <location>
        <begin position="86"/>
        <end position="95"/>
    </location>
</feature>